<name>A0ABN1YG85_9ACTN</name>
<keyword evidence="3" id="KW-1185">Reference proteome</keyword>
<feature type="compositionally biased region" description="Basic and acidic residues" evidence="1">
    <location>
        <begin position="35"/>
        <end position="44"/>
    </location>
</feature>
<feature type="region of interest" description="Disordered" evidence="1">
    <location>
        <begin position="1"/>
        <end position="54"/>
    </location>
</feature>
<dbReference type="EMBL" id="BAAAKJ010000321">
    <property type="protein sequence ID" value="GAA1407182.1"/>
    <property type="molecule type" value="Genomic_DNA"/>
</dbReference>
<accession>A0ABN1YG85</accession>
<comment type="caution">
    <text evidence="2">The sequence shown here is derived from an EMBL/GenBank/DDBJ whole genome shotgun (WGS) entry which is preliminary data.</text>
</comment>
<evidence type="ECO:0000313" key="3">
    <source>
        <dbReference type="Proteomes" id="UP001499863"/>
    </source>
</evidence>
<gene>
    <name evidence="2" type="ORF">GCM10009639_55610</name>
</gene>
<evidence type="ECO:0000256" key="1">
    <source>
        <dbReference type="SAM" id="MobiDB-lite"/>
    </source>
</evidence>
<protein>
    <submittedName>
        <fullName evidence="2">Uncharacterized protein</fullName>
    </submittedName>
</protein>
<dbReference type="Proteomes" id="UP001499863">
    <property type="component" value="Unassembled WGS sequence"/>
</dbReference>
<evidence type="ECO:0000313" key="2">
    <source>
        <dbReference type="EMBL" id="GAA1407182.1"/>
    </source>
</evidence>
<organism evidence="2 3">
    <name type="scientific">Kitasatospora putterlickiae</name>
    <dbReference type="NCBI Taxonomy" id="221725"/>
    <lineage>
        <taxon>Bacteria</taxon>
        <taxon>Bacillati</taxon>
        <taxon>Actinomycetota</taxon>
        <taxon>Actinomycetes</taxon>
        <taxon>Kitasatosporales</taxon>
        <taxon>Streptomycetaceae</taxon>
        <taxon>Kitasatospora</taxon>
    </lineage>
</organism>
<sequence>MVRLRGPRGPGPTTSIAPGVAEGTASRTGVGEEGAMVRDGRRMPDGLVAVGTRR</sequence>
<reference evidence="2 3" key="1">
    <citation type="journal article" date="2019" name="Int. J. Syst. Evol. Microbiol.">
        <title>The Global Catalogue of Microorganisms (GCM) 10K type strain sequencing project: providing services to taxonomists for standard genome sequencing and annotation.</title>
        <authorList>
            <consortium name="The Broad Institute Genomics Platform"/>
            <consortium name="The Broad Institute Genome Sequencing Center for Infectious Disease"/>
            <person name="Wu L."/>
            <person name="Ma J."/>
        </authorList>
    </citation>
    <scope>NUCLEOTIDE SEQUENCE [LARGE SCALE GENOMIC DNA]</scope>
    <source>
        <strain evidence="2 3">JCM 12393</strain>
    </source>
</reference>
<proteinExistence type="predicted"/>